<proteinExistence type="inferred from homology"/>
<evidence type="ECO:0000256" key="6">
    <source>
        <dbReference type="ARBA" id="ARBA00022989"/>
    </source>
</evidence>
<dbReference type="InterPro" id="IPR001463">
    <property type="entry name" value="Na/Ala_symport"/>
</dbReference>
<feature type="transmembrane region" description="Helical" evidence="8">
    <location>
        <begin position="28"/>
        <end position="44"/>
    </location>
</feature>
<dbReference type="GO" id="GO:0005283">
    <property type="term" value="F:amino acid:sodium symporter activity"/>
    <property type="evidence" value="ECO:0007669"/>
    <property type="project" value="InterPro"/>
</dbReference>
<evidence type="ECO:0000313" key="10">
    <source>
        <dbReference type="Proteomes" id="UP000198407"/>
    </source>
</evidence>
<evidence type="ECO:0000256" key="3">
    <source>
        <dbReference type="ARBA" id="ARBA00022448"/>
    </source>
</evidence>
<evidence type="ECO:0000256" key="2">
    <source>
        <dbReference type="ARBA" id="ARBA00009261"/>
    </source>
</evidence>
<keyword evidence="10" id="KW-1185">Reference proteome</keyword>
<keyword evidence="3" id="KW-0813">Transport</keyword>
<dbReference type="Proteomes" id="UP000198407">
    <property type="component" value="Unassembled WGS sequence"/>
</dbReference>
<evidence type="ECO:0000256" key="7">
    <source>
        <dbReference type="ARBA" id="ARBA00023136"/>
    </source>
</evidence>
<evidence type="ECO:0000256" key="8">
    <source>
        <dbReference type="SAM" id="Phobius"/>
    </source>
</evidence>
<dbReference type="Pfam" id="PF01235">
    <property type="entry name" value="Na_Ala_symp"/>
    <property type="match status" value="1"/>
</dbReference>
<dbReference type="STRING" id="1215104.GCA_000730585_00928"/>
<accession>A0A239JJA5</accession>
<reference evidence="10" key="1">
    <citation type="submission" date="2017-06" db="EMBL/GenBank/DDBJ databases">
        <authorList>
            <person name="Varghese N."/>
            <person name="Submissions S."/>
        </authorList>
    </citation>
    <scope>NUCLEOTIDE SEQUENCE [LARGE SCALE GENOMIC DNA]</scope>
    <source>
        <strain evidence="10">DSM 22348</strain>
    </source>
</reference>
<dbReference type="GO" id="GO:0005886">
    <property type="term" value="C:plasma membrane"/>
    <property type="evidence" value="ECO:0007669"/>
    <property type="project" value="UniProtKB-SubCell"/>
</dbReference>
<comment type="subcellular location">
    <subcellularLocation>
        <location evidence="1">Cell membrane</location>
        <topology evidence="1">Multi-pass membrane protein</topology>
    </subcellularLocation>
</comment>
<dbReference type="AlphaFoldDB" id="A0A239JJA5"/>
<gene>
    <name evidence="9" type="ORF">SAMN05444352_12287</name>
</gene>
<keyword evidence="4" id="KW-1003">Cell membrane</keyword>
<evidence type="ECO:0000256" key="5">
    <source>
        <dbReference type="ARBA" id="ARBA00022692"/>
    </source>
</evidence>
<dbReference type="EMBL" id="FZOL01000022">
    <property type="protein sequence ID" value="SNT05971.1"/>
    <property type="molecule type" value="Genomic_DNA"/>
</dbReference>
<evidence type="ECO:0000256" key="1">
    <source>
        <dbReference type="ARBA" id="ARBA00004651"/>
    </source>
</evidence>
<comment type="similarity">
    <text evidence="2">Belongs to the alanine or glycine:cation symporter (AGCS) (TC 2.A.25) family.</text>
</comment>
<evidence type="ECO:0000313" key="9">
    <source>
        <dbReference type="EMBL" id="SNT05971.1"/>
    </source>
</evidence>
<keyword evidence="7 8" id="KW-0472">Membrane</keyword>
<organism evidence="9 10">
    <name type="scientific">Pseudomonas japonica</name>
    <dbReference type="NCBI Taxonomy" id="256466"/>
    <lineage>
        <taxon>Bacteria</taxon>
        <taxon>Pseudomonadati</taxon>
        <taxon>Pseudomonadota</taxon>
        <taxon>Gammaproteobacteria</taxon>
        <taxon>Pseudomonadales</taxon>
        <taxon>Pseudomonadaceae</taxon>
        <taxon>Pseudomonas</taxon>
    </lineage>
</organism>
<sequence>MAMSSGPTQKFLRSMGELGCISYMGENNLRYLAGVLGLVVWGSVQNLGTVFAFTDITMTLLALVNLVARRCWARWCCG</sequence>
<name>A0A239JJA5_9PSED</name>
<protein>
    <submittedName>
        <fullName evidence="9">Sodium:alanine symporter family protein</fullName>
    </submittedName>
</protein>
<keyword evidence="6 8" id="KW-1133">Transmembrane helix</keyword>
<evidence type="ECO:0000256" key="4">
    <source>
        <dbReference type="ARBA" id="ARBA00022475"/>
    </source>
</evidence>
<keyword evidence="5 8" id="KW-0812">Transmembrane</keyword>